<dbReference type="Proteomes" id="UP000521227">
    <property type="component" value="Unassembled WGS sequence"/>
</dbReference>
<gene>
    <name evidence="1" type="ORF">HNQ36_003762</name>
</gene>
<protein>
    <submittedName>
        <fullName evidence="1">Uncharacterized protein</fullName>
    </submittedName>
</protein>
<sequence length="32" mass="3559">MKIYLLILLIGALLTTIHFTKTPETGQKSVSQ</sequence>
<dbReference type="EMBL" id="JACHIJ010000005">
    <property type="protein sequence ID" value="MBB5053762.1"/>
    <property type="molecule type" value="Genomic_DNA"/>
</dbReference>
<evidence type="ECO:0000313" key="2">
    <source>
        <dbReference type="Proteomes" id="UP000521227"/>
    </source>
</evidence>
<comment type="caution">
    <text evidence="1">The sequence shown here is derived from an EMBL/GenBank/DDBJ whole genome shotgun (WGS) entry which is preliminary data.</text>
</comment>
<organism evidence="1 2">
    <name type="scientific">Afipia massiliensis</name>
    <dbReference type="NCBI Taxonomy" id="211460"/>
    <lineage>
        <taxon>Bacteria</taxon>
        <taxon>Pseudomonadati</taxon>
        <taxon>Pseudomonadota</taxon>
        <taxon>Alphaproteobacteria</taxon>
        <taxon>Hyphomicrobiales</taxon>
        <taxon>Nitrobacteraceae</taxon>
        <taxon>Afipia</taxon>
    </lineage>
</organism>
<evidence type="ECO:0000313" key="1">
    <source>
        <dbReference type="EMBL" id="MBB5053762.1"/>
    </source>
</evidence>
<proteinExistence type="predicted"/>
<name>A0A840N4C6_9BRAD</name>
<dbReference type="AlphaFoldDB" id="A0A840N4C6"/>
<accession>A0A840N4C6</accession>
<reference evidence="1 2" key="1">
    <citation type="submission" date="2020-08" db="EMBL/GenBank/DDBJ databases">
        <title>Genomic Encyclopedia of Type Strains, Phase IV (KMG-IV): sequencing the most valuable type-strain genomes for metagenomic binning, comparative biology and taxonomic classification.</title>
        <authorList>
            <person name="Goeker M."/>
        </authorList>
    </citation>
    <scope>NUCLEOTIDE SEQUENCE [LARGE SCALE GENOMIC DNA]</scope>
    <source>
        <strain evidence="1 2">DSM 17498</strain>
    </source>
</reference>